<dbReference type="CDD" id="cd00054">
    <property type="entry name" value="EGF_CA"/>
    <property type="match status" value="1"/>
</dbReference>
<evidence type="ECO:0000256" key="9">
    <source>
        <dbReference type="ARBA" id="ARBA00023180"/>
    </source>
</evidence>
<proteinExistence type="inferred from homology"/>
<evidence type="ECO:0000256" key="7">
    <source>
        <dbReference type="ARBA" id="ARBA00022974"/>
    </source>
</evidence>
<dbReference type="SUPFAM" id="SSF48726">
    <property type="entry name" value="Immunoglobulin"/>
    <property type="match status" value="1"/>
</dbReference>
<evidence type="ECO:0000256" key="2">
    <source>
        <dbReference type="ARBA" id="ARBA00006838"/>
    </source>
</evidence>
<keyword evidence="4" id="KW-0272">Extracellular matrix</keyword>
<feature type="domain" description="Link" evidence="22">
    <location>
        <begin position="158"/>
        <end position="253"/>
    </location>
</feature>
<dbReference type="SMART" id="SM00179">
    <property type="entry name" value="EGF_CA"/>
    <property type="match status" value="1"/>
</dbReference>
<keyword evidence="11" id="KW-0393">Immunoglobulin domain</keyword>
<evidence type="ECO:0000259" key="18">
    <source>
        <dbReference type="PROSITE" id="PS50026"/>
    </source>
</evidence>
<dbReference type="SMART" id="SM00181">
    <property type="entry name" value="EGF"/>
    <property type="match status" value="1"/>
</dbReference>
<evidence type="ECO:0000256" key="16">
    <source>
        <dbReference type="SAM" id="MobiDB-lite"/>
    </source>
</evidence>
<keyword evidence="7" id="KW-0654">Proteoglycan</keyword>
<comment type="caution">
    <text evidence="13">Lacks conserved residue(s) required for the propagation of feature annotation.</text>
</comment>
<evidence type="ECO:0000259" key="20">
    <source>
        <dbReference type="PROSITE" id="PS50835"/>
    </source>
</evidence>
<dbReference type="PANTHER" id="PTHR22804:SF41">
    <property type="entry name" value="BREVICAN CORE PROTEIN"/>
    <property type="match status" value="1"/>
</dbReference>
<dbReference type="InterPro" id="IPR003006">
    <property type="entry name" value="Ig/MHC_CS"/>
</dbReference>
<feature type="disulfide bond" evidence="14">
    <location>
        <begin position="1080"/>
        <end position="1107"/>
    </location>
</feature>
<dbReference type="Pfam" id="PF00084">
    <property type="entry name" value="Sushi"/>
    <property type="match status" value="1"/>
</dbReference>
<protein>
    <recommendedName>
        <fullName evidence="12">Brevican core protein</fullName>
    </recommendedName>
</protein>
<feature type="domain" description="Sushi" evidence="21">
    <location>
        <begin position="1049"/>
        <end position="1109"/>
    </location>
</feature>
<dbReference type="InterPro" id="IPR016187">
    <property type="entry name" value="CTDL_fold"/>
</dbReference>
<dbReference type="Pfam" id="PF00059">
    <property type="entry name" value="Lectin_C"/>
    <property type="match status" value="1"/>
</dbReference>
<dbReference type="Pfam" id="PF00193">
    <property type="entry name" value="Xlink"/>
    <property type="match status" value="2"/>
</dbReference>
<dbReference type="GO" id="GO:0001501">
    <property type="term" value="P:skeletal system development"/>
    <property type="evidence" value="ECO:0007669"/>
    <property type="project" value="TreeGrafter"/>
</dbReference>
<evidence type="ECO:0000259" key="22">
    <source>
        <dbReference type="PROSITE" id="PS50963"/>
    </source>
</evidence>
<dbReference type="GO" id="GO:0045202">
    <property type="term" value="C:synapse"/>
    <property type="evidence" value="ECO:0007669"/>
    <property type="project" value="TreeGrafter"/>
</dbReference>
<dbReference type="SMART" id="SM00409">
    <property type="entry name" value="IG"/>
    <property type="match status" value="1"/>
</dbReference>
<dbReference type="PROSITE" id="PS50041">
    <property type="entry name" value="C_TYPE_LECTIN_2"/>
    <property type="match status" value="1"/>
</dbReference>
<dbReference type="SMART" id="SM00445">
    <property type="entry name" value="LINK"/>
    <property type="match status" value="2"/>
</dbReference>
<feature type="disulfide bond" evidence="15">
    <location>
        <begin position="204"/>
        <end position="225"/>
    </location>
</feature>
<dbReference type="PROSITE" id="PS00290">
    <property type="entry name" value="IG_MHC"/>
    <property type="match status" value="1"/>
</dbReference>
<feature type="domain" description="C-type lectin" evidence="19">
    <location>
        <begin position="931"/>
        <end position="1045"/>
    </location>
</feature>
<dbReference type="PROSITE" id="PS00615">
    <property type="entry name" value="C_TYPE_LECTIN_1"/>
    <property type="match status" value="1"/>
</dbReference>
<accession>A0AAV2ZK74</accession>
<dbReference type="InterPro" id="IPR003599">
    <property type="entry name" value="Ig_sub"/>
</dbReference>
<evidence type="ECO:0000256" key="5">
    <source>
        <dbReference type="ARBA" id="ARBA00022729"/>
    </source>
</evidence>
<name>A0AAV2ZK74_PYXAD</name>
<dbReference type="AlphaFoldDB" id="A0AAV2ZK74"/>
<dbReference type="InterPro" id="IPR001881">
    <property type="entry name" value="EGF-like_Ca-bd_dom"/>
</dbReference>
<dbReference type="PANTHER" id="PTHR22804">
    <property type="entry name" value="AGGRECAN/VERSICAN PROTEOGLYCAN"/>
    <property type="match status" value="1"/>
</dbReference>
<evidence type="ECO:0000256" key="8">
    <source>
        <dbReference type="ARBA" id="ARBA00023157"/>
    </source>
</evidence>
<feature type="domain" description="EGF-like" evidence="18">
    <location>
        <begin position="881"/>
        <end position="918"/>
    </location>
</feature>
<dbReference type="InterPro" id="IPR016186">
    <property type="entry name" value="C-type_lectin-like/link_sf"/>
</dbReference>
<feature type="region of interest" description="Disordered" evidence="16">
    <location>
        <begin position="654"/>
        <end position="686"/>
    </location>
</feature>
<evidence type="ECO:0000256" key="13">
    <source>
        <dbReference type="PROSITE-ProRule" id="PRU00076"/>
    </source>
</evidence>
<dbReference type="Proteomes" id="UP001181693">
    <property type="component" value="Unassembled WGS sequence"/>
</dbReference>
<dbReference type="Gene3D" id="2.10.70.10">
    <property type="entry name" value="Complement Module, domain 1"/>
    <property type="match status" value="1"/>
</dbReference>
<gene>
    <name evidence="23" type="ORF">GDO54_005013</name>
</gene>
<dbReference type="FunFam" id="3.10.100.10:FF:000003">
    <property type="entry name" value="Versican core protein"/>
    <property type="match status" value="1"/>
</dbReference>
<feature type="domain" description="Ig-like" evidence="20">
    <location>
        <begin position="24"/>
        <end position="156"/>
    </location>
</feature>
<evidence type="ECO:0000256" key="6">
    <source>
        <dbReference type="ARBA" id="ARBA00022737"/>
    </source>
</evidence>
<evidence type="ECO:0000256" key="17">
    <source>
        <dbReference type="SAM" id="SignalP"/>
    </source>
</evidence>
<feature type="signal peptide" evidence="17">
    <location>
        <begin position="1"/>
        <end position="20"/>
    </location>
</feature>
<evidence type="ECO:0000256" key="15">
    <source>
        <dbReference type="PROSITE-ProRule" id="PRU00323"/>
    </source>
</evidence>
<evidence type="ECO:0000259" key="21">
    <source>
        <dbReference type="PROSITE" id="PS50923"/>
    </source>
</evidence>
<evidence type="ECO:0000256" key="12">
    <source>
        <dbReference type="ARBA" id="ARBA00044100"/>
    </source>
</evidence>
<dbReference type="GO" id="GO:0002052">
    <property type="term" value="P:positive regulation of neuroblast proliferation"/>
    <property type="evidence" value="ECO:0007669"/>
    <property type="project" value="TreeGrafter"/>
</dbReference>
<dbReference type="FunFam" id="3.10.100.10:FF:000011">
    <property type="entry name" value="Aggrecan core protein"/>
    <property type="match status" value="1"/>
</dbReference>
<dbReference type="FunFam" id="2.10.25.10:FF:000127">
    <property type="entry name" value="Neurogenic locus notch protein 1"/>
    <property type="match status" value="1"/>
</dbReference>
<feature type="chain" id="PRO_5043382701" description="Brevican core protein" evidence="17">
    <location>
        <begin position="21"/>
        <end position="1112"/>
    </location>
</feature>
<keyword evidence="14" id="KW-0768">Sushi</keyword>
<dbReference type="GO" id="GO:0005509">
    <property type="term" value="F:calcium ion binding"/>
    <property type="evidence" value="ECO:0007669"/>
    <property type="project" value="InterPro"/>
</dbReference>
<dbReference type="InterPro" id="IPR001304">
    <property type="entry name" value="C-type_lectin-like"/>
</dbReference>
<comment type="caution">
    <text evidence="23">The sequence shown here is derived from an EMBL/GenBank/DDBJ whole genome shotgun (WGS) entry which is preliminary data.</text>
</comment>
<dbReference type="InterPro" id="IPR050691">
    <property type="entry name" value="Hyaluronan_bind_Proteoglycan"/>
</dbReference>
<dbReference type="Gene3D" id="3.10.100.10">
    <property type="entry name" value="Mannose-Binding Protein A, subunit A"/>
    <property type="match status" value="3"/>
</dbReference>
<dbReference type="FunFam" id="3.10.100.10:FF:000002">
    <property type="entry name" value="Hyaluronan proteoglycan link protein 1"/>
    <property type="match status" value="1"/>
</dbReference>
<organism evidence="23 24">
    <name type="scientific">Pyxicephalus adspersus</name>
    <name type="common">African bullfrog</name>
    <dbReference type="NCBI Taxonomy" id="30357"/>
    <lineage>
        <taxon>Eukaryota</taxon>
        <taxon>Metazoa</taxon>
        <taxon>Chordata</taxon>
        <taxon>Craniata</taxon>
        <taxon>Vertebrata</taxon>
        <taxon>Euteleostomi</taxon>
        <taxon>Amphibia</taxon>
        <taxon>Batrachia</taxon>
        <taxon>Anura</taxon>
        <taxon>Neobatrachia</taxon>
        <taxon>Ranoidea</taxon>
        <taxon>Pyxicephalidae</taxon>
        <taxon>Pyxicephalinae</taxon>
        <taxon>Pyxicephalus</taxon>
    </lineage>
</organism>
<dbReference type="InterPro" id="IPR000538">
    <property type="entry name" value="Link_dom"/>
</dbReference>
<dbReference type="InterPro" id="IPR018378">
    <property type="entry name" value="C-type_lectin_CS"/>
</dbReference>
<evidence type="ECO:0000256" key="14">
    <source>
        <dbReference type="PROSITE-ProRule" id="PRU00302"/>
    </source>
</evidence>
<dbReference type="InterPro" id="IPR035976">
    <property type="entry name" value="Sushi/SCR/CCP_sf"/>
</dbReference>
<keyword evidence="13" id="KW-0245">EGF-like domain</keyword>
<dbReference type="GO" id="GO:0007155">
    <property type="term" value="P:cell adhesion"/>
    <property type="evidence" value="ECO:0007669"/>
    <property type="project" value="InterPro"/>
</dbReference>
<feature type="disulfide bond" evidence="13">
    <location>
        <begin position="908"/>
        <end position="917"/>
    </location>
</feature>
<dbReference type="GO" id="GO:0005540">
    <property type="term" value="F:hyaluronic acid binding"/>
    <property type="evidence" value="ECO:0007669"/>
    <property type="project" value="UniProtKB-KW"/>
</dbReference>
<dbReference type="InterPro" id="IPR013106">
    <property type="entry name" value="Ig_V-set"/>
</dbReference>
<sequence length="1112" mass="121872">MKSSLLFLLLAMALGSQALSSEMEDISNDYKSLRVRIGNSSTKAVLSGTLTIPCHITYQSPAEEVTVGRRAVLATPRVKWTFISNGKEVEILVARGHKVKINEGYRLRASLPYYTTSGYDVTLVLKELMSNDSGIYKCHVQHGIEDDYGMLEVKVKGVVFLYREGTSRYTYTFPMAQEACIRIKANIATADQLLSAYNSGYEQCDAGWISDQTVRYPIQRPREGCYGDMDGFPGVRNYGVLDPDDMYDVYCYVEELNGEVFLGSSPNKFTLSEASDYCKTVGAEIANTGQLYAAWNEGVDQCNPGWLADGSVRYPIVIPREKCGGNSPGVKTVFQFRNQTGFPDPQSRYDVYCFRGQSSVPTENNGASTSPPAEQVQGVITVTESFEELKLPEVKAENEAQGFVDTIPLNKAEATKPTDIAKISTVQDFQELPPEPTALVDENSIGGEDLSPGVASFPPYEDHSDDSEESTTMYSKTTPMLRHSQGDTPGFVPGSTQATLEGEALPTAGDSILDVSFVNVLADNDYDNFTDSTQELGVTVSESASHISNAGFPNPTQLPNPENVSDVHTEEGANPGDVFNMTISDKSFSHFVPTTASILDSDVEYSGVDKPLPSVNVDVEPLNSSLDTPVTQPISTSYPPQDDFEASGHENQLIFTGEPQNPKNFISSGEEMSSGDHGSGTIDPTKSSQMFQSSLVLTTPLSFSSGPQSFSSPKLSWEEGSGEVPVSTWLTLDGGSISDINNTQKVERNESEHQEILNNVSNTVFSGQNLPEEDESSTAQMSHLISPNVSPGPSTINDVGVYSHIPENSPFPTSLMATLESHVDLVSPDHIGFTSPPNSQRNSTSHFLEKTFSPTMSSLDSTGPLPAVPTEKAIVGSSVNFSDVCYPNPCENGGTCIEEDDGDFHCLCLPGYFGKVCEINVEKCPDEWDSFQGFCYKHFYARKSWEEAETYCRDFGGHLVSIVTPEEQEFVNNQYKDYQWTGLNDRTIEGDFQWSDGNTVLFENWNQGQPDSYFLSGEDCVVTGWHDGGQWSDVPCNYHLPYTCKMGLVTCGSPPEVANASTYGRPKTRYQINSVVGYRCDEGFIQRNSPIIRCRSDGMWEDPQISCLPSLQ</sequence>
<feature type="domain" description="Link" evidence="22">
    <location>
        <begin position="258"/>
        <end position="355"/>
    </location>
</feature>
<dbReference type="PROSITE" id="PS01241">
    <property type="entry name" value="LINK_1"/>
    <property type="match status" value="1"/>
</dbReference>
<dbReference type="Gene3D" id="2.60.40.10">
    <property type="entry name" value="Immunoglobulins"/>
    <property type="match status" value="1"/>
</dbReference>
<dbReference type="PROSITE" id="PS50963">
    <property type="entry name" value="LINK_2"/>
    <property type="match status" value="2"/>
</dbReference>
<dbReference type="InterPro" id="IPR036179">
    <property type="entry name" value="Ig-like_dom_sf"/>
</dbReference>
<feature type="disulfide bond" evidence="15">
    <location>
        <begin position="302"/>
        <end position="323"/>
    </location>
</feature>
<evidence type="ECO:0000256" key="1">
    <source>
        <dbReference type="ARBA" id="ARBA00004498"/>
    </source>
</evidence>
<evidence type="ECO:0000313" key="23">
    <source>
        <dbReference type="EMBL" id="DBA13993.1"/>
    </source>
</evidence>
<dbReference type="PROSITE" id="PS50835">
    <property type="entry name" value="IG_LIKE"/>
    <property type="match status" value="1"/>
</dbReference>
<dbReference type="GO" id="GO:0072534">
    <property type="term" value="C:perineuronal net"/>
    <property type="evidence" value="ECO:0007669"/>
    <property type="project" value="TreeGrafter"/>
</dbReference>
<keyword evidence="8 13" id="KW-1015">Disulfide bond</keyword>
<feature type="disulfide bond" evidence="14">
    <location>
        <begin position="1051"/>
        <end position="1094"/>
    </location>
</feature>
<evidence type="ECO:0000256" key="4">
    <source>
        <dbReference type="ARBA" id="ARBA00022530"/>
    </source>
</evidence>
<dbReference type="PROSITE" id="PS50923">
    <property type="entry name" value="SUSHI"/>
    <property type="match status" value="1"/>
</dbReference>
<evidence type="ECO:0000256" key="11">
    <source>
        <dbReference type="ARBA" id="ARBA00023319"/>
    </source>
</evidence>
<evidence type="ECO:0000256" key="3">
    <source>
        <dbReference type="ARBA" id="ARBA00022525"/>
    </source>
</evidence>
<dbReference type="SMART" id="SM00032">
    <property type="entry name" value="CCP"/>
    <property type="match status" value="1"/>
</dbReference>
<keyword evidence="10" id="KW-0373">Hyaluronic acid</keyword>
<dbReference type="InterPro" id="IPR000742">
    <property type="entry name" value="EGF"/>
</dbReference>
<keyword evidence="5 17" id="KW-0732">Signal</keyword>
<dbReference type="FunFam" id="2.10.70.10:FF:000003">
    <property type="entry name" value="Versican core protein"/>
    <property type="match status" value="1"/>
</dbReference>
<dbReference type="SMART" id="SM00406">
    <property type="entry name" value="IGv"/>
    <property type="match status" value="1"/>
</dbReference>
<reference evidence="23" key="1">
    <citation type="thesis" date="2020" institute="ProQuest LLC" country="789 East Eisenhower Parkway, Ann Arbor, MI, USA">
        <title>Comparative Genomics and Chromosome Evolution.</title>
        <authorList>
            <person name="Mudd A.B."/>
        </authorList>
    </citation>
    <scope>NUCLEOTIDE SEQUENCE</scope>
    <source>
        <strain evidence="23">1538</strain>
        <tissue evidence="23">Blood</tissue>
    </source>
</reference>
<keyword evidence="24" id="KW-1185">Reference proteome</keyword>
<dbReference type="GO" id="GO:0007417">
    <property type="term" value="P:central nervous system development"/>
    <property type="evidence" value="ECO:0007669"/>
    <property type="project" value="TreeGrafter"/>
</dbReference>
<dbReference type="InterPro" id="IPR013783">
    <property type="entry name" value="Ig-like_fold"/>
</dbReference>
<dbReference type="Gene3D" id="2.10.25.10">
    <property type="entry name" value="Laminin"/>
    <property type="match status" value="1"/>
</dbReference>
<keyword evidence="9" id="KW-0325">Glycoprotein</keyword>
<dbReference type="CDD" id="cd03517">
    <property type="entry name" value="Link_domain_CSPGs_modules_1_3"/>
    <property type="match status" value="1"/>
</dbReference>
<evidence type="ECO:0000313" key="24">
    <source>
        <dbReference type="Proteomes" id="UP001181693"/>
    </source>
</evidence>
<keyword evidence="3" id="KW-0964">Secreted</keyword>
<dbReference type="PROSITE" id="PS00022">
    <property type="entry name" value="EGF_1"/>
    <property type="match status" value="1"/>
</dbReference>
<dbReference type="EMBL" id="DYDO01000013">
    <property type="protein sequence ID" value="DBA13993.1"/>
    <property type="molecule type" value="Genomic_DNA"/>
</dbReference>
<dbReference type="Pfam" id="PF00008">
    <property type="entry name" value="EGF"/>
    <property type="match status" value="1"/>
</dbReference>
<dbReference type="CDD" id="cd03520">
    <property type="entry name" value="Link_domain_CSPGs_modules_2_4"/>
    <property type="match status" value="1"/>
</dbReference>
<dbReference type="SUPFAM" id="SSF57535">
    <property type="entry name" value="Complement control module/SCR domain"/>
    <property type="match status" value="1"/>
</dbReference>
<dbReference type="PRINTS" id="PR01265">
    <property type="entry name" value="LINKMODULE"/>
</dbReference>
<dbReference type="InterPro" id="IPR000436">
    <property type="entry name" value="Sushi_SCR_CCP_dom"/>
</dbReference>
<dbReference type="InterPro" id="IPR007110">
    <property type="entry name" value="Ig-like_dom"/>
</dbReference>
<keyword evidence="6" id="KW-0677">Repeat</keyword>
<dbReference type="SMART" id="SM00034">
    <property type="entry name" value="CLECT"/>
    <property type="match status" value="1"/>
</dbReference>
<dbReference type="GO" id="GO:0010001">
    <property type="term" value="P:glial cell differentiation"/>
    <property type="evidence" value="ECO:0007669"/>
    <property type="project" value="TreeGrafter"/>
</dbReference>
<comment type="subcellular location">
    <subcellularLocation>
        <location evidence="1">Secreted</location>
        <location evidence="1">Extracellular space</location>
        <location evidence="1">Extracellular matrix</location>
    </subcellularLocation>
</comment>
<comment type="similarity">
    <text evidence="2">Belongs to the aggrecan/versican proteoglycan family.</text>
</comment>
<dbReference type="PROSITE" id="PS50026">
    <property type="entry name" value="EGF_3"/>
    <property type="match status" value="1"/>
</dbReference>
<evidence type="ECO:0000259" key="19">
    <source>
        <dbReference type="PROSITE" id="PS50041"/>
    </source>
</evidence>
<feature type="compositionally biased region" description="Polar residues" evidence="16">
    <location>
        <begin position="654"/>
        <end position="671"/>
    </location>
</feature>
<dbReference type="GO" id="GO:0005615">
    <property type="term" value="C:extracellular space"/>
    <property type="evidence" value="ECO:0007669"/>
    <property type="project" value="TreeGrafter"/>
</dbReference>
<dbReference type="CDD" id="cd00033">
    <property type="entry name" value="CCP"/>
    <property type="match status" value="1"/>
</dbReference>
<dbReference type="SUPFAM" id="SSF56436">
    <property type="entry name" value="C-type lectin-like"/>
    <property type="match status" value="3"/>
</dbReference>
<dbReference type="PROSITE" id="PS01186">
    <property type="entry name" value="EGF_2"/>
    <property type="match status" value="1"/>
</dbReference>
<evidence type="ECO:0000256" key="10">
    <source>
        <dbReference type="ARBA" id="ARBA00023290"/>
    </source>
</evidence>